<dbReference type="AlphaFoldDB" id="A0A9P6LSQ3"/>
<dbReference type="SMART" id="SM00025">
    <property type="entry name" value="Pumilio"/>
    <property type="match status" value="2"/>
</dbReference>
<dbReference type="InterPro" id="IPR033133">
    <property type="entry name" value="PUM-HD"/>
</dbReference>
<dbReference type="EMBL" id="JAAAHW010009572">
    <property type="protein sequence ID" value="KAF9938859.1"/>
    <property type="molecule type" value="Genomic_DNA"/>
</dbReference>
<organism evidence="4 5">
    <name type="scientific">Modicella reniformis</name>
    <dbReference type="NCBI Taxonomy" id="1440133"/>
    <lineage>
        <taxon>Eukaryota</taxon>
        <taxon>Fungi</taxon>
        <taxon>Fungi incertae sedis</taxon>
        <taxon>Mucoromycota</taxon>
        <taxon>Mortierellomycotina</taxon>
        <taxon>Mortierellomycetes</taxon>
        <taxon>Mortierellales</taxon>
        <taxon>Mortierellaceae</taxon>
        <taxon>Modicella</taxon>
    </lineage>
</organism>
<feature type="domain" description="PUM-HD" evidence="3">
    <location>
        <begin position="74"/>
        <end position="192"/>
    </location>
</feature>
<evidence type="ECO:0000313" key="4">
    <source>
        <dbReference type="EMBL" id="KAF9938859.1"/>
    </source>
</evidence>
<gene>
    <name evidence="4" type="ORF">BGZ65_012024</name>
</gene>
<evidence type="ECO:0000259" key="3">
    <source>
        <dbReference type="PROSITE" id="PS50303"/>
    </source>
</evidence>
<accession>A0A9P6LSQ3</accession>
<comment type="caution">
    <text evidence="4">The sequence shown here is derived from an EMBL/GenBank/DDBJ whole genome shotgun (WGS) entry which is preliminary data.</text>
</comment>
<dbReference type="GO" id="GO:0005730">
    <property type="term" value="C:nucleolus"/>
    <property type="evidence" value="ECO:0007669"/>
    <property type="project" value="TreeGrafter"/>
</dbReference>
<feature type="repeat" description="Pumilio" evidence="2">
    <location>
        <begin position="170"/>
        <end position="192"/>
    </location>
</feature>
<protein>
    <recommendedName>
        <fullName evidence="3">PUM-HD domain-containing protein</fullName>
    </recommendedName>
</protein>
<dbReference type="GO" id="GO:0003729">
    <property type="term" value="F:mRNA binding"/>
    <property type="evidence" value="ECO:0007669"/>
    <property type="project" value="TreeGrafter"/>
</dbReference>
<keyword evidence="1" id="KW-0677">Repeat</keyword>
<dbReference type="OrthoDB" id="497380at2759"/>
<dbReference type="Gene3D" id="1.25.10.10">
    <property type="entry name" value="Leucine-rich Repeat Variant"/>
    <property type="match status" value="1"/>
</dbReference>
<dbReference type="InterPro" id="IPR040059">
    <property type="entry name" value="PUM3"/>
</dbReference>
<name>A0A9P6LSQ3_9FUNG</name>
<dbReference type="Proteomes" id="UP000749646">
    <property type="component" value="Unassembled WGS sequence"/>
</dbReference>
<evidence type="ECO:0000256" key="1">
    <source>
        <dbReference type="ARBA" id="ARBA00022737"/>
    </source>
</evidence>
<dbReference type="SUPFAM" id="SSF48371">
    <property type="entry name" value="ARM repeat"/>
    <property type="match status" value="1"/>
</dbReference>
<dbReference type="PROSITE" id="PS50302">
    <property type="entry name" value="PUM"/>
    <property type="match status" value="1"/>
</dbReference>
<keyword evidence="5" id="KW-1185">Reference proteome</keyword>
<dbReference type="InterPro" id="IPR016024">
    <property type="entry name" value="ARM-type_fold"/>
</dbReference>
<dbReference type="GO" id="GO:0006417">
    <property type="term" value="P:regulation of translation"/>
    <property type="evidence" value="ECO:0007669"/>
    <property type="project" value="TreeGrafter"/>
</dbReference>
<dbReference type="PANTHER" id="PTHR13389">
    <property type="entry name" value="PUMILIO HOMOLOG 3"/>
    <property type="match status" value="1"/>
</dbReference>
<dbReference type="InterPro" id="IPR011989">
    <property type="entry name" value="ARM-like"/>
</dbReference>
<feature type="non-terminal residue" evidence="4">
    <location>
        <position position="1"/>
    </location>
</feature>
<dbReference type="PROSITE" id="PS50303">
    <property type="entry name" value="PUM_HD"/>
    <property type="match status" value="1"/>
</dbReference>
<proteinExistence type="predicted"/>
<sequence>MYGRFIANSTGRPSSGSFMASSIIEDAYSTYAQRAALIQEFYGPDPNKKDAIMKHLMETLTGCLEKGTIGFSIVHRGLLEYFSHADAKGIQEMVDVMKEQAVEMLHTKEGAQVAMLCLLHASPKDRKAMLKTMKPFVVKICKEEYGHLVMLRMFDVLDDTVLMSKAILAEIIKEMEDIAKDKFGRRVILYLL</sequence>
<dbReference type="PANTHER" id="PTHR13389:SF0">
    <property type="entry name" value="PUMILIO HOMOLOG 3"/>
    <property type="match status" value="1"/>
</dbReference>
<evidence type="ECO:0000256" key="2">
    <source>
        <dbReference type="PROSITE-ProRule" id="PRU00317"/>
    </source>
</evidence>
<dbReference type="InterPro" id="IPR001313">
    <property type="entry name" value="Pumilio_RNA-bd_rpt"/>
</dbReference>
<reference evidence="4" key="1">
    <citation type="journal article" date="2020" name="Fungal Divers.">
        <title>Resolving the Mortierellaceae phylogeny through synthesis of multi-gene phylogenetics and phylogenomics.</title>
        <authorList>
            <person name="Vandepol N."/>
            <person name="Liber J."/>
            <person name="Desiro A."/>
            <person name="Na H."/>
            <person name="Kennedy M."/>
            <person name="Barry K."/>
            <person name="Grigoriev I.V."/>
            <person name="Miller A.N."/>
            <person name="O'Donnell K."/>
            <person name="Stajich J.E."/>
            <person name="Bonito G."/>
        </authorList>
    </citation>
    <scope>NUCLEOTIDE SEQUENCE</scope>
    <source>
        <strain evidence="4">MES-2147</strain>
    </source>
</reference>
<evidence type="ECO:0000313" key="5">
    <source>
        <dbReference type="Proteomes" id="UP000749646"/>
    </source>
</evidence>